<dbReference type="PANTHER" id="PTHR30289:SF1">
    <property type="entry name" value="PEBP (PHOSPHATIDYLETHANOLAMINE-BINDING PROTEIN) FAMILY PROTEIN"/>
    <property type="match status" value="1"/>
</dbReference>
<dbReference type="SUPFAM" id="SSF49777">
    <property type="entry name" value="PEBP-like"/>
    <property type="match status" value="1"/>
</dbReference>
<name>A0A133VPP1_9EURY</name>
<dbReference type="AlphaFoldDB" id="A0A133VPP1"/>
<evidence type="ECO:0000313" key="1">
    <source>
        <dbReference type="EMBL" id="KXB08409.1"/>
    </source>
</evidence>
<dbReference type="PANTHER" id="PTHR30289">
    <property type="entry name" value="UNCHARACTERIZED PROTEIN YBCL-RELATED"/>
    <property type="match status" value="1"/>
</dbReference>
<dbReference type="InterPro" id="IPR005247">
    <property type="entry name" value="YbhB_YbcL/LppC-like"/>
</dbReference>
<dbReference type="InterPro" id="IPR036610">
    <property type="entry name" value="PEBP-like_sf"/>
</dbReference>
<gene>
    <name evidence="1" type="ORF">AKJ56_01450</name>
</gene>
<dbReference type="Gene3D" id="3.90.280.10">
    <property type="entry name" value="PEBP-like"/>
    <property type="match status" value="1"/>
</dbReference>
<dbReference type="Pfam" id="PF01161">
    <property type="entry name" value="PBP"/>
    <property type="match status" value="1"/>
</dbReference>
<protein>
    <recommendedName>
        <fullName evidence="3">Phosphatidylethanolamine-binding protein</fullName>
    </recommendedName>
</protein>
<organism evidence="1 2">
    <name type="scientific">candidate division MSBL1 archaeon SCGC-AAA382N08</name>
    <dbReference type="NCBI Taxonomy" id="1698285"/>
    <lineage>
        <taxon>Archaea</taxon>
        <taxon>Methanobacteriati</taxon>
        <taxon>Methanobacteriota</taxon>
        <taxon>candidate division MSBL1</taxon>
    </lineage>
</organism>
<dbReference type="NCBIfam" id="TIGR00481">
    <property type="entry name" value="YbhB/YbcL family Raf kinase inhibitor-like protein"/>
    <property type="match status" value="1"/>
</dbReference>
<evidence type="ECO:0008006" key="3">
    <source>
        <dbReference type="Google" id="ProtNLM"/>
    </source>
</evidence>
<keyword evidence="2" id="KW-1185">Reference proteome</keyword>
<accession>A0A133VPP1</accession>
<dbReference type="EMBL" id="LHYJ01000016">
    <property type="protein sequence ID" value="KXB08409.1"/>
    <property type="molecule type" value="Genomic_DNA"/>
</dbReference>
<proteinExistence type="predicted"/>
<dbReference type="PATRIC" id="fig|1698285.3.peg.171"/>
<reference evidence="1 2" key="1">
    <citation type="journal article" date="2016" name="Sci. Rep.">
        <title>Metabolic traits of an uncultured archaeal lineage -MSBL1- from brine pools of the Red Sea.</title>
        <authorList>
            <person name="Mwirichia R."/>
            <person name="Alam I."/>
            <person name="Rashid M."/>
            <person name="Vinu M."/>
            <person name="Ba-Alawi W."/>
            <person name="Anthony Kamau A."/>
            <person name="Kamanda Ngugi D."/>
            <person name="Goker M."/>
            <person name="Klenk H.P."/>
            <person name="Bajic V."/>
            <person name="Stingl U."/>
        </authorList>
    </citation>
    <scope>NUCLEOTIDE SEQUENCE [LARGE SCALE GENOMIC DNA]</scope>
    <source>
        <strain evidence="1">SCGC-AAA382N08</strain>
    </source>
</reference>
<dbReference type="CDD" id="cd00865">
    <property type="entry name" value="PEBP_bact_arch"/>
    <property type="match status" value="1"/>
</dbReference>
<dbReference type="InterPro" id="IPR008914">
    <property type="entry name" value="PEBP"/>
</dbReference>
<comment type="caution">
    <text evidence="1">The sequence shown here is derived from an EMBL/GenBank/DDBJ whole genome shotgun (WGS) entry which is preliminary data.</text>
</comment>
<evidence type="ECO:0000313" key="2">
    <source>
        <dbReference type="Proteomes" id="UP000070175"/>
    </source>
</evidence>
<sequence>MQISSPVFDDRGNIPPKYTCDGEDISPPLKISNIPTEAKSLAIVVDDPDAPGGIFDHWTIWNISTKFTKIPENIPEGDKVDSLNGAIQGKNGFGEIGYRGPCPPPGPDHKYRFKLYALKDKIDLNPGVLKKDLERKIKGLVVKKDQITGLYDR</sequence>
<dbReference type="Proteomes" id="UP000070175">
    <property type="component" value="Unassembled WGS sequence"/>
</dbReference>